<evidence type="ECO:0000313" key="3">
    <source>
        <dbReference type="Proteomes" id="UP000186795"/>
    </source>
</evidence>
<accession>A0A1N7KIK2</accession>
<feature type="compositionally biased region" description="Basic residues" evidence="1">
    <location>
        <begin position="111"/>
        <end position="122"/>
    </location>
</feature>
<name>A0A1N7KIK2_9BACL</name>
<reference evidence="3" key="1">
    <citation type="submission" date="2017-01" db="EMBL/GenBank/DDBJ databases">
        <authorList>
            <person name="Varghese N."/>
            <person name="Submissions S."/>
        </authorList>
    </citation>
    <scope>NUCLEOTIDE SEQUENCE [LARGE SCALE GENOMIC DNA]</scope>
    <source>
        <strain evidence="3">DSM 45196</strain>
    </source>
</reference>
<feature type="region of interest" description="Disordered" evidence="1">
    <location>
        <begin position="101"/>
        <end position="122"/>
    </location>
</feature>
<dbReference type="RefSeq" id="WP_040387362.1">
    <property type="nucleotide sequence ID" value="NZ_CP048103.1"/>
</dbReference>
<gene>
    <name evidence="2" type="ORF">SAMN05421790_10393</name>
</gene>
<sequence length="122" mass="13599">MTGTGPSKKDFADLINSLVGYHVVNDKILDGILEDAKKSYHRQGLDGFFEYIRRLTGVPLGNKEMKELMDTVIGAGRPEQALTGLVDREWISEEQARRIGEGLGTVPEKKARGKGKKKKRSR</sequence>
<evidence type="ECO:0000256" key="1">
    <source>
        <dbReference type="SAM" id="MobiDB-lite"/>
    </source>
</evidence>
<proteinExistence type="predicted"/>
<protein>
    <submittedName>
        <fullName evidence="2">Uncharacterized protein</fullName>
    </submittedName>
</protein>
<dbReference type="EMBL" id="FTOD01000003">
    <property type="protein sequence ID" value="SIS61383.1"/>
    <property type="molecule type" value="Genomic_DNA"/>
</dbReference>
<dbReference type="Proteomes" id="UP000186795">
    <property type="component" value="Unassembled WGS sequence"/>
</dbReference>
<evidence type="ECO:0000313" key="2">
    <source>
        <dbReference type="EMBL" id="SIS61383.1"/>
    </source>
</evidence>
<dbReference type="OrthoDB" id="2989675at2"/>
<dbReference type="AlphaFoldDB" id="A0A1N7KIK2"/>
<organism evidence="2 3">
    <name type="scientific">Kroppenstedtia eburnea</name>
    <dbReference type="NCBI Taxonomy" id="714067"/>
    <lineage>
        <taxon>Bacteria</taxon>
        <taxon>Bacillati</taxon>
        <taxon>Bacillota</taxon>
        <taxon>Bacilli</taxon>
        <taxon>Bacillales</taxon>
        <taxon>Thermoactinomycetaceae</taxon>
        <taxon>Kroppenstedtia</taxon>
    </lineage>
</organism>
<keyword evidence="3" id="KW-1185">Reference proteome</keyword>